<feature type="domain" description="Secretin/TonB short N-terminal" evidence="9">
    <location>
        <begin position="70"/>
        <end position="120"/>
    </location>
</feature>
<keyword evidence="5 6" id="KW-0998">Cell outer membrane</keyword>
<feature type="compositionally biased region" description="Low complexity" evidence="8">
    <location>
        <begin position="121"/>
        <end position="130"/>
    </location>
</feature>
<evidence type="ECO:0000256" key="4">
    <source>
        <dbReference type="ARBA" id="ARBA00023136"/>
    </source>
</evidence>
<dbReference type="InterPro" id="IPR039426">
    <property type="entry name" value="TonB-dep_rcpt-like"/>
</dbReference>
<evidence type="ECO:0000313" key="11">
    <source>
        <dbReference type="Proteomes" id="UP000776276"/>
    </source>
</evidence>
<dbReference type="InterPro" id="IPR000531">
    <property type="entry name" value="Beta-barrel_TonB"/>
</dbReference>
<keyword evidence="6" id="KW-1134">Transmembrane beta strand</keyword>
<keyword evidence="6" id="KW-0812">Transmembrane</keyword>
<accession>A0ABS6BH23</accession>
<keyword evidence="1 6" id="KW-0813">Transport</keyword>
<comment type="similarity">
    <text evidence="6 7">Belongs to the TonB-dependent receptor family.</text>
</comment>
<sequence length="802" mass="86085">MVRDFWLTSRISWRSPIRRRAAAFASWLLPCAELFLPVTPARAREPQFALSIPAGPIGGSLSALSQATGASVGMAGALPQFHAPPLRGSMGVAAALRRLLAGSGWRAVQVGASAYRIERAPQTARRPATPEAREPAEAIVPGPPLTPDIVVTGQKRALLLQDVAMSVSIVPLDGQVSSRFATSSRDLSLSVEGLAVTNLGPGRNRQFIRGVADSPFNGPSQSTVAVQLDEVRITFDAPDPDIRLVDMERVEILKGPQGPLYGSGALGGIYHMVSRKPDLTATSGSMRIISEAVEHGSPGAGGEAVLNLPLVADSLAVRGVGYVTRSGGWIDNLGRNRNANVTQSSGGRLAARWQPDPDWTIDLSGVVQNMNSKDSQYVTASDETVHRNARVPEPTDNDFKSAAATIQGRIGAFDLLATTSYVDHRVGYQLDSSDASEQFGLRGQSTYRDDRKYTILNHELRLSPAGSSLWLAGLSFMQARSHNEASMSSAMTTVAVESLDRKITEFAAFGELTMPLIAAVKATAGARLFRSIAEDEAVEQAGGSSDRIVKTFLSPSLAVSWTPGKRSILYLRYARGLRPGGLAPLGQSVSRRFDSDELGTFDLGIRHTLPGSSLSLGASLFHTSWSHIQSDYLLPNGLISTRNAGKGRIYGIETTAEWRPLTGVTLSAGGSYLHARLVSTEAGLEVDDRRLPIAPDATGRLAAQYDFALGSWATSLSAQANYVGRSRLTFDENLDREMGNYTTASLAAFLRRNRVTIGARIDNLLDVKGDSFAFGNPFSIARAPQYTPLRPRTFTLSLARTW</sequence>
<feature type="region of interest" description="Disordered" evidence="8">
    <location>
        <begin position="121"/>
        <end position="141"/>
    </location>
</feature>
<comment type="caution">
    <text evidence="10">The sequence shown here is derived from an EMBL/GenBank/DDBJ whole genome shotgun (WGS) entry which is preliminary data.</text>
</comment>
<gene>
    <name evidence="10" type="ORF">KOF26_06930</name>
</gene>
<evidence type="ECO:0000256" key="3">
    <source>
        <dbReference type="ARBA" id="ARBA00023077"/>
    </source>
</evidence>
<dbReference type="PANTHER" id="PTHR32552:SF81">
    <property type="entry name" value="TONB-DEPENDENT OUTER MEMBRANE RECEPTOR"/>
    <property type="match status" value="1"/>
</dbReference>
<evidence type="ECO:0000256" key="8">
    <source>
        <dbReference type="SAM" id="MobiDB-lite"/>
    </source>
</evidence>
<dbReference type="PANTHER" id="PTHR32552">
    <property type="entry name" value="FERRICHROME IRON RECEPTOR-RELATED"/>
    <property type="match status" value="1"/>
</dbReference>
<keyword evidence="4 6" id="KW-0472">Membrane</keyword>
<dbReference type="Pfam" id="PF00593">
    <property type="entry name" value="TonB_dep_Rec_b-barrel"/>
    <property type="match status" value="1"/>
</dbReference>
<proteinExistence type="inferred from homology"/>
<dbReference type="Proteomes" id="UP000776276">
    <property type="component" value="Unassembled WGS sequence"/>
</dbReference>
<dbReference type="InterPro" id="IPR012910">
    <property type="entry name" value="Plug_dom"/>
</dbReference>
<evidence type="ECO:0000256" key="1">
    <source>
        <dbReference type="ARBA" id="ARBA00022448"/>
    </source>
</evidence>
<dbReference type="EMBL" id="JAHKRT010000003">
    <property type="protein sequence ID" value="MBU3077600.1"/>
    <property type="molecule type" value="Genomic_DNA"/>
</dbReference>
<evidence type="ECO:0000256" key="2">
    <source>
        <dbReference type="ARBA" id="ARBA00023065"/>
    </source>
</evidence>
<dbReference type="SMART" id="SM00965">
    <property type="entry name" value="STN"/>
    <property type="match status" value="1"/>
</dbReference>
<evidence type="ECO:0000313" key="10">
    <source>
        <dbReference type="EMBL" id="MBU3077600.1"/>
    </source>
</evidence>
<keyword evidence="3 7" id="KW-0798">TonB box</keyword>
<keyword evidence="11" id="KW-1185">Reference proteome</keyword>
<reference evidence="10 11" key="1">
    <citation type="submission" date="2021-06" db="EMBL/GenBank/DDBJ databases">
        <title>Sphingomonas sp. XMGL2, whole genome shotgun sequencing project.</title>
        <authorList>
            <person name="Zhao G."/>
            <person name="Shen L."/>
        </authorList>
    </citation>
    <scope>NUCLEOTIDE SEQUENCE [LARGE SCALE GENOMIC DNA]</scope>
    <source>
        <strain evidence="10 11">XMGL2</strain>
    </source>
</reference>
<dbReference type="PROSITE" id="PS52016">
    <property type="entry name" value="TONB_DEPENDENT_REC_3"/>
    <property type="match status" value="1"/>
</dbReference>
<keyword evidence="10" id="KW-0675">Receptor</keyword>
<organism evidence="10 11">
    <name type="scientific">Sphingomonas quercus</name>
    <dbReference type="NCBI Taxonomy" id="2842451"/>
    <lineage>
        <taxon>Bacteria</taxon>
        <taxon>Pseudomonadati</taxon>
        <taxon>Pseudomonadota</taxon>
        <taxon>Alphaproteobacteria</taxon>
        <taxon>Sphingomonadales</taxon>
        <taxon>Sphingomonadaceae</taxon>
        <taxon>Sphingomonas</taxon>
    </lineage>
</organism>
<evidence type="ECO:0000256" key="6">
    <source>
        <dbReference type="PROSITE-ProRule" id="PRU01360"/>
    </source>
</evidence>
<dbReference type="Pfam" id="PF07715">
    <property type="entry name" value="Plug"/>
    <property type="match status" value="1"/>
</dbReference>
<dbReference type="InterPro" id="IPR011662">
    <property type="entry name" value="Secretin/TonB_short_N"/>
</dbReference>
<name>A0ABS6BH23_9SPHN</name>
<evidence type="ECO:0000256" key="5">
    <source>
        <dbReference type="ARBA" id="ARBA00023237"/>
    </source>
</evidence>
<evidence type="ECO:0000256" key="7">
    <source>
        <dbReference type="RuleBase" id="RU003357"/>
    </source>
</evidence>
<protein>
    <submittedName>
        <fullName evidence="10">TonB-dependent receptor</fullName>
    </submittedName>
</protein>
<comment type="subcellular location">
    <subcellularLocation>
        <location evidence="6">Cell outer membrane</location>
        <topology evidence="6">Multi-pass membrane protein</topology>
    </subcellularLocation>
</comment>
<keyword evidence="2" id="KW-0406">Ion transport</keyword>
<evidence type="ECO:0000259" key="9">
    <source>
        <dbReference type="SMART" id="SM00965"/>
    </source>
</evidence>